<dbReference type="EMBL" id="AP024417">
    <property type="protein sequence ID" value="BCR85973.1"/>
    <property type="molecule type" value="Genomic_DNA"/>
</dbReference>
<feature type="region of interest" description="Disordered" evidence="2">
    <location>
        <begin position="215"/>
        <end position="234"/>
    </location>
</feature>
<dbReference type="GeneID" id="66980332"/>
<feature type="compositionally biased region" description="Basic and acidic residues" evidence="2">
    <location>
        <begin position="370"/>
        <end position="380"/>
    </location>
</feature>
<feature type="region of interest" description="Disordered" evidence="2">
    <location>
        <begin position="118"/>
        <end position="137"/>
    </location>
</feature>
<protein>
    <submittedName>
        <fullName evidence="3">Uncharacterized protein</fullName>
    </submittedName>
</protein>
<feature type="compositionally biased region" description="Pro residues" evidence="2">
    <location>
        <begin position="425"/>
        <end position="434"/>
    </location>
</feature>
<keyword evidence="4" id="KW-1185">Reference proteome</keyword>
<feature type="compositionally biased region" description="Low complexity" evidence="2">
    <location>
        <begin position="80"/>
        <end position="95"/>
    </location>
</feature>
<accession>A0A7R7VLA1</accession>
<keyword evidence="1" id="KW-0175">Coiled coil</keyword>
<feature type="region of interest" description="Disordered" evidence="2">
    <location>
        <begin position="753"/>
        <end position="815"/>
    </location>
</feature>
<organism evidence="3 4">
    <name type="scientific">Aspergillus chevalieri</name>
    <name type="common">Eurotium chevalieri</name>
    <dbReference type="NCBI Taxonomy" id="182096"/>
    <lineage>
        <taxon>Eukaryota</taxon>
        <taxon>Fungi</taxon>
        <taxon>Dikarya</taxon>
        <taxon>Ascomycota</taxon>
        <taxon>Pezizomycotina</taxon>
        <taxon>Eurotiomycetes</taxon>
        <taxon>Eurotiomycetidae</taxon>
        <taxon>Eurotiales</taxon>
        <taxon>Aspergillaceae</taxon>
        <taxon>Aspergillus</taxon>
        <taxon>Aspergillus subgen. Aspergillus</taxon>
    </lineage>
</organism>
<dbReference type="KEGG" id="ache:ACHE_21431S"/>
<name>A0A7R7VLA1_ASPCH</name>
<feature type="compositionally biased region" description="Polar residues" evidence="2">
    <location>
        <begin position="400"/>
        <end position="411"/>
    </location>
</feature>
<proteinExistence type="predicted"/>
<sequence>MRHWNDLHESLAAPSPIVPTGPPLSSKHHQKHFHYTMSSKQQLPFSANSTLPLPYSGETEEHSHIKTDQDVAELVHCLQTQAASASSPPGSLSSNSPPPTTTGAREMFKAGHRRLRQLAQRQKKDAADPETKAEEDRQQLSALQREGLLPASAVKKSHAKKGSVDSTSQTSCKSSSRRDVERIGQPWLADPLERCMADPLMSSGRVASMDLSHLNSSTNSAVAQEPGAKYKSALPFQPLTLPDFIASGRRDSAQQALDGFLEHAGKTSPADNASPSNDTNKESNPANTSETNTTQEQKKPENTDSTAKAKPAPKNTLKLFPDPVPPRLSSKTALRLSKVPPANGLQRAQQKLPTLNEISKSALPSPTAQHARDRPPKEPRSAPAATSQFIGVEREKAENAEQSSNDKNTPRYSALPMNAINAFPLPAPTRPLPSLPENAAADAKVPRKSQPIRNVSSPVPDSSNRQTETARQPPNQPPKCATPEPAQERNRAGAPARRVKEMAQYLDVAASGETEKRSRSLDVARPEEPKDHAKQNVRRSMEVTQWVHRDAVPGPLPTPPPESHARSSGRSVPTSPKLKHSEPTLGPAFREGQIQRSNSYREPIRNEKVSSDQHDDLRSEYPIPSSDEEGIARNPWSSRAQKKRRRAKPQKPVDPAQSTQRIPRIEKPAQRESMSPPNNRSSRSFGRSSPLSQYSQCTYHSHDSSAISILEGRIAQLERQNKILQAALLAALDVGNKGSTESLLSGTVASLLSAPSVSSKTSPASSYDERTEKSKRRETWLDTSSRRSSVSSAGEDMDFGWLSDKSSVGDSLRVP</sequence>
<evidence type="ECO:0000313" key="3">
    <source>
        <dbReference type="EMBL" id="BCR85973.1"/>
    </source>
</evidence>
<reference evidence="3" key="2">
    <citation type="submission" date="2021-02" db="EMBL/GenBank/DDBJ databases">
        <title>Aspergillus chevalieri M1 genome sequence.</title>
        <authorList>
            <person name="Kadooka C."/>
            <person name="Mori K."/>
            <person name="Futagami T."/>
        </authorList>
    </citation>
    <scope>NUCLEOTIDE SEQUENCE</scope>
    <source>
        <strain evidence="3">M1</strain>
    </source>
</reference>
<dbReference type="RefSeq" id="XP_043134495.1">
    <property type="nucleotide sequence ID" value="XM_043275513.1"/>
</dbReference>
<feature type="compositionally biased region" description="Polar residues" evidence="2">
    <location>
        <begin position="36"/>
        <end position="51"/>
    </location>
</feature>
<feature type="compositionally biased region" description="Low complexity" evidence="2">
    <location>
        <begin position="673"/>
        <end position="692"/>
    </location>
</feature>
<feature type="compositionally biased region" description="Polar residues" evidence="2">
    <location>
        <begin position="346"/>
        <end position="368"/>
    </location>
</feature>
<feature type="region of interest" description="Disordered" evidence="2">
    <location>
        <begin position="80"/>
        <end position="104"/>
    </location>
</feature>
<feature type="compositionally biased region" description="Basic and acidic residues" evidence="2">
    <location>
        <begin position="513"/>
        <end position="534"/>
    </location>
</feature>
<feature type="compositionally biased region" description="Basic and acidic residues" evidence="2">
    <location>
        <begin position="602"/>
        <end position="619"/>
    </location>
</feature>
<feature type="compositionally biased region" description="Polar residues" evidence="2">
    <location>
        <begin position="269"/>
        <end position="295"/>
    </location>
</feature>
<dbReference type="AlphaFoldDB" id="A0A7R7VLA1"/>
<feature type="compositionally biased region" description="Low complexity" evidence="2">
    <location>
        <begin position="753"/>
        <end position="766"/>
    </location>
</feature>
<feature type="region of interest" description="Disordered" evidence="2">
    <location>
        <begin position="264"/>
        <end position="698"/>
    </location>
</feature>
<dbReference type="Proteomes" id="UP000637239">
    <property type="component" value="Chromosome 2"/>
</dbReference>
<evidence type="ECO:0000256" key="1">
    <source>
        <dbReference type="SAM" id="Coils"/>
    </source>
</evidence>
<feature type="region of interest" description="Disordered" evidence="2">
    <location>
        <begin position="142"/>
        <end position="188"/>
    </location>
</feature>
<evidence type="ECO:0000313" key="4">
    <source>
        <dbReference type="Proteomes" id="UP000637239"/>
    </source>
</evidence>
<evidence type="ECO:0000256" key="2">
    <source>
        <dbReference type="SAM" id="MobiDB-lite"/>
    </source>
</evidence>
<feature type="compositionally biased region" description="Basic residues" evidence="2">
    <location>
        <begin position="640"/>
        <end position="649"/>
    </location>
</feature>
<feature type="compositionally biased region" description="Low complexity" evidence="2">
    <location>
        <begin position="164"/>
        <end position="174"/>
    </location>
</feature>
<feature type="compositionally biased region" description="Basic and acidic residues" evidence="2">
    <location>
        <begin position="59"/>
        <end position="68"/>
    </location>
</feature>
<feature type="compositionally biased region" description="Basic and acidic residues" evidence="2">
    <location>
        <begin position="122"/>
        <end position="137"/>
    </location>
</feature>
<gene>
    <name evidence="3" type="ORF">ACHE_21431S</name>
</gene>
<feature type="compositionally biased region" description="Polar residues" evidence="2">
    <location>
        <begin position="451"/>
        <end position="473"/>
    </location>
</feature>
<reference evidence="3" key="1">
    <citation type="submission" date="2021-01" db="EMBL/GenBank/DDBJ databases">
        <authorList>
            <consortium name="Aspergillus chevalieri M1 genome sequencing consortium"/>
            <person name="Kazuki M."/>
            <person name="Futagami T."/>
        </authorList>
    </citation>
    <scope>NUCLEOTIDE SEQUENCE</scope>
    <source>
        <strain evidence="3">M1</strain>
    </source>
</reference>
<feature type="compositionally biased region" description="Basic and acidic residues" evidence="2">
    <location>
        <begin position="767"/>
        <end position="780"/>
    </location>
</feature>
<feature type="coiled-coil region" evidence="1">
    <location>
        <begin position="707"/>
        <end position="734"/>
    </location>
</feature>
<feature type="region of interest" description="Disordered" evidence="2">
    <location>
        <begin position="1"/>
        <end position="68"/>
    </location>
</feature>